<dbReference type="InterPro" id="IPR011335">
    <property type="entry name" value="Restrct_endonuc-II-like"/>
</dbReference>
<dbReference type="Gene3D" id="3.40.1350.10">
    <property type="match status" value="1"/>
</dbReference>
<evidence type="ECO:0000259" key="1">
    <source>
        <dbReference type="Pfam" id="PF04471"/>
    </source>
</evidence>
<dbReference type="InterPro" id="IPR011856">
    <property type="entry name" value="tRNA_endonuc-like_dom_sf"/>
</dbReference>
<dbReference type="GO" id="GO:0016787">
    <property type="term" value="F:hydrolase activity"/>
    <property type="evidence" value="ECO:0007669"/>
    <property type="project" value="UniProtKB-KW"/>
</dbReference>
<dbReference type="Proteomes" id="UP000679220">
    <property type="component" value="Unassembled WGS sequence"/>
</dbReference>
<organism evidence="2 3">
    <name type="scientific">Carboxylicivirga sediminis</name>
    <dbReference type="NCBI Taxonomy" id="2006564"/>
    <lineage>
        <taxon>Bacteria</taxon>
        <taxon>Pseudomonadati</taxon>
        <taxon>Bacteroidota</taxon>
        <taxon>Bacteroidia</taxon>
        <taxon>Marinilabiliales</taxon>
        <taxon>Marinilabiliaceae</taxon>
        <taxon>Carboxylicivirga</taxon>
    </lineage>
</organism>
<dbReference type="InterPro" id="IPR007560">
    <property type="entry name" value="Restrct_endonuc_IV_Mrr"/>
</dbReference>
<keyword evidence="2" id="KW-0255">Endonuclease</keyword>
<dbReference type="Pfam" id="PF04471">
    <property type="entry name" value="Mrr_cat"/>
    <property type="match status" value="1"/>
</dbReference>
<dbReference type="GO" id="GO:0003677">
    <property type="term" value="F:DNA binding"/>
    <property type="evidence" value="ECO:0007669"/>
    <property type="project" value="InterPro"/>
</dbReference>
<dbReference type="GO" id="GO:0004519">
    <property type="term" value="F:endonuclease activity"/>
    <property type="evidence" value="ECO:0007669"/>
    <property type="project" value="UniProtKB-KW"/>
</dbReference>
<evidence type="ECO:0000313" key="2">
    <source>
        <dbReference type="EMBL" id="MBR8535213.1"/>
    </source>
</evidence>
<reference evidence="2" key="2">
    <citation type="submission" date="2021-04" db="EMBL/GenBank/DDBJ databases">
        <authorList>
            <person name="Zhang T."/>
            <person name="Zhang Y."/>
            <person name="Lu D."/>
            <person name="Zuo D."/>
            <person name="Du Z."/>
        </authorList>
    </citation>
    <scope>NUCLEOTIDE SEQUENCE</scope>
    <source>
        <strain evidence="2">JR1</strain>
    </source>
</reference>
<feature type="domain" description="Restriction endonuclease type IV Mrr" evidence="1">
    <location>
        <begin position="91"/>
        <end position="205"/>
    </location>
</feature>
<dbReference type="RefSeq" id="WP_212189119.1">
    <property type="nucleotide sequence ID" value="NZ_JAGTAR010000007.1"/>
</dbReference>
<reference evidence="2" key="1">
    <citation type="journal article" date="2018" name="Int. J. Syst. Evol. Microbiol.">
        <title>Carboxylicivirga sediminis sp. nov., isolated from coastal sediment.</title>
        <authorList>
            <person name="Wang F.Q."/>
            <person name="Ren L.H."/>
            <person name="Zou R.J."/>
            <person name="Sun Y.Z."/>
            <person name="Liu X.J."/>
            <person name="Jiang F."/>
            <person name="Liu L.J."/>
        </authorList>
    </citation>
    <scope>NUCLEOTIDE SEQUENCE</scope>
    <source>
        <strain evidence="2">JR1</strain>
    </source>
</reference>
<keyword evidence="2" id="KW-0378">Hydrolase</keyword>
<dbReference type="SUPFAM" id="SSF52980">
    <property type="entry name" value="Restriction endonuclease-like"/>
    <property type="match status" value="1"/>
</dbReference>
<keyword evidence="2" id="KW-0540">Nuclease</keyword>
<sequence length="282" mass="32685">MHTKSLSNYLIEKASGEKVYFEGQKLIGSLIRSGASEALANQILQAISLELHDGMLTSEIYRKAYQMLQKQERKTAVNYRLKQAVLQLGPSGYPFEYFIGELFKARGFKVEVGKLVNGYSVRHEIDVVAINKHKHIFVECKFHNYQGTKTNVIVPMYIRSRFDDLNRVRHFDEQLKNTNTQGWIITNTRFTEDAIKFGRDYGLTLLGWDYPSKGNLKDWIELENLHPITCLSSITHKEKKALLDIGIVMCHDLYQKLLNRDSLPVKPRNQRACKRELKDFIE</sequence>
<evidence type="ECO:0000313" key="3">
    <source>
        <dbReference type="Proteomes" id="UP000679220"/>
    </source>
</evidence>
<dbReference type="EC" id="3.1.21.-" evidence="2"/>
<dbReference type="EMBL" id="JAGTAR010000007">
    <property type="protein sequence ID" value="MBR8535213.1"/>
    <property type="molecule type" value="Genomic_DNA"/>
</dbReference>
<gene>
    <name evidence="2" type="ORF">KDU71_06555</name>
</gene>
<dbReference type="GO" id="GO:0009307">
    <property type="term" value="P:DNA restriction-modification system"/>
    <property type="evidence" value="ECO:0007669"/>
    <property type="project" value="InterPro"/>
</dbReference>
<proteinExistence type="predicted"/>
<protein>
    <submittedName>
        <fullName evidence="2">Restriction endonuclease</fullName>
        <ecNumber evidence="2">3.1.21.-</ecNumber>
    </submittedName>
</protein>
<accession>A0A941IX48</accession>
<dbReference type="AlphaFoldDB" id="A0A941IX48"/>
<name>A0A941IX48_9BACT</name>
<comment type="caution">
    <text evidence="2">The sequence shown here is derived from an EMBL/GenBank/DDBJ whole genome shotgun (WGS) entry which is preliminary data.</text>
</comment>
<keyword evidence="3" id="KW-1185">Reference proteome</keyword>